<keyword evidence="3" id="KW-1185">Reference proteome</keyword>
<dbReference type="InterPro" id="IPR022803">
    <property type="entry name" value="Ribosomal_uL5_dom_sf"/>
</dbReference>
<reference evidence="2 3" key="1">
    <citation type="journal article" date="2014" name="PLoS Genet.">
        <title>Phylogenetically driven sequencing of extremely halophilic archaea reveals strategies for static and dynamic osmo-response.</title>
        <authorList>
            <person name="Becker E.A."/>
            <person name="Seitzer P.M."/>
            <person name="Tritt A."/>
            <person name="Larsen D."/>
            <person name="Krusor M."/>
            <person name="Yao A.I."/>
            <person name="Wu D."/>
            <person name="Madern D."/>
            <person name="Eisen J.A."/>
            <person name="Darling A.E."/>
            <person name="Facciotti M.T."/>
        </authorList>
    </citation>
    <scope>NUCLEOTIDE SEQUENCE [LARGE SCALE GENOMIC DNA]</scope>
    <source>
        <strain evidence="2 3">100A6</strain>
    </source>
</reference>
<comment type="caution">
    <text evidence="2">The sequence shown here is derived from an EMBL/GenBank/DDBJ whole genome shotgun (WGS) entry which is preliminary data.</text>
</comment>
<dbReference type="PANTHER" id="PTHR39652:SF1">
    <property type="entry name" value="UPF0201 PROTEIN TK1335"/>
    <property type="match status" value="1"/>
</dbReference>
<dbReference type="OrthoDB" id="7819at2157"/>
<dbReference type="PANTHER" id="PTHR39652">
    <property type="entry name" value="UPF0201 PROTEIN TK1335"/>
    <property type="match status" value="1"/>
</dbReference>
<dbReference type="Pfam" id="PF01877">
    <property type="entry name" value="RNA_binding"/>
    <property type="match status" value="1"/>
</dbReference>
<proteinExistence type="inferred from homology"/>
<evidence type="ECO:0000313" key="2">
    <source>
        <dbReference type="EMBL" id="EMA40816.1"/>
    </source>
</evidence>
<protein>
    <recommendedName>
        <fullName evidence="1">UPF0201 protein C447_03441</fullName>
    </recommendedName>
</protein>
<accession>M0M534</accession>
<gene>
    <name evidence="2" type="ORF">C447_03441</name>
</gene>
<dbReference type="RefSeq" id="WP_007690933.1">
    <property type="nucleotide sequence ID" value="NZ_AJRK01000018.1"/>
</dbReference>
<dbReference type="SUPFAM" id="SSF55282">
    <property type="entry name" value="RL5-like"/>
    <property type="match status" value="1"/>
</dbReference>
<comment type="similarity">
    <text evidence="1">Belongs to the UPF0201 family.</text>
</comment>
<sequence>MIYRVDVEVTAPVHDTEVTDRVADAVETLVPGAEMERAPGEIRAEAHSLDRFSELLHEQEILDSARNEFAAGTRGDVIEFELKKQPAFVGVVNFAVGDPDELGGIRFEVHVHEPSVAAYIDHVAPPTEEGRPVERES</sequence>
<name>M0M534_9EURY</name>
<dbReference type="Gene3D" id="3.30.1440.10">
    <property type="match status" value="1"/>
</dbReference>
<evidence type="ECO:0000256" key="1">
    <source>
        <dbReference type="HAMAP-Rule" id="MF_01112"/>
    </source>
</evidence>
<dbReference type="AlphaFoldDB" id="M0M534"/>
<dbReference type="EMBL" id="AOMB01000009">
    <property type="protein sequence ID" value="EMA40816.1"/>
    <property type="molecule type" value="Genomic_DNA"/>
</dbReference>
<evidence type="ECO:0000313" key="3">
    <source>
        <dbReference type="Proteomes" id="UP000011566"/>
    </source>
</evidence>
<dbReference type="HAMAP" id="MF_01112">
    <property type="entry name" value="UPF0201"/>
    <property type="match status" value="1"/>
</dbReference>
<dbReference type="Proteomes" id="UP000011566">
    <property type="component" value="Unassembled WGS sequence"/>
</dbReference>
<dbReference type="eggNOG" id="arCOG01043">
    <property type="taxonomic scope" value="Archaea"/>
</dbReference>
<dbReference type="PATRIC" id="fig|1132509.6.peg.806"/>
<dbReference type="InterPro" id="IPR002739">
    <property type="entry name" value="PAB1135-like"/>
</dbReference>
<organism evidence="2 3">
    <name type="scientific">Halococcus hamelinensis 100A6</name>
    <dbReference type="NCBI Taxonomy" id="1132509"/>
    <lineage>
        <taxon>Archaea</taxon>
        <taxon>Methanobacteriati</taxon>
        <taxon>Methanobacteriota</taxon>
        <taxon>Stenosarchaea group</taxon>
        <taxon>Halobacteria</taxon>
        <taxon>Halobacteriales</taxon>
        <taxon>Halococcaceae</taxon>
        <taxon>Halococcus</taxon>
    </lineage>
</organism>